<dbReference type="STRING" id="653733.Selin_2081"/>
<dbReference type="SUPFAM" id="SSF55874">
    <property type="entry name" value="ATPase domain of HSP90 chaperone/DNA topoisomerase II/histidine kinase"/>
    <property type="match status" value="1"/>
</dbReference>
<dbReference type="InterPro" id="IPR013656">
    <property type="entry name" value="PAS_4"/>
</dbReference>
<dbReference type="InterPro" id="IPR001638">
    <property type="entry name" value="Solute-binding_3/MltF_N"/>
</dbReference>
<dbReference type="AlphaFoldDB" id="E6W2X6"/>
<evidence type="ECO:0000259" key="3">
    <source>
        <dbReference type="PROSITE" id="PS50109"/>
    </source>
</evidence>
<dbReference type="Gene3D" id="3.40.190.10">
    <property type="entry name" value="Periplasmic binding protein-like II"/>
    <property type="match status" value="2"/>
</dbReference>
<dbReference type="EMBL" id="CP002432">
    <property type="protein sequence ID" value="ADU66801.1"/>
    <property type="molecule type" value="Genomic_DNA"/>
</dbReference>
<dbReference type="RefSeq" id="WP_013506681.1">
    <property type="nucleotide sequence ID" value="NC_014836.1"/>
</dbReference>
<evidence type="ECO:0000256" key="1">
    <source>
        <dbReference type="ARBA" id="ARBA00022729"/>
    </source>
</evidence>
<organism evidence="4 5">
    <name type="scientific">Desulfurispirillum indicum (strain ATCC BAA-1389 / DSM 22839 / S5)</name>
    <dbReference type="NCBI Taxonomy" id="653733"/>
    <lineage>
        <taxon>Bacteria</taxon>
        <taxon>Pseudomonadati</taxon>
        <taxon>Chrysiogenota</taxon>
        <taxon>Chrysiogenia</taxon>
        <taxon>Chrysiogenales</taxon>
        <taxon>Chrysiogenaceae</taxon>
        <taxon>Desulfurispirillum</taxon>
    </lineage>
</organism>
<dbReference type="Pfam" id="PF00497">
    <property type="entry name" value="SBP_bac_3"/>
    <property type="match status" value="1"/>
</dbReference>
<dbReference type="SUPFAM" id="SSF53850">
    <property type="entry name" value="Periplasmic binding protein-like II"/>
    <property type="match status" value="1"/>
</dbReference>
<accession>E6W2X6</accession>
<dbReference type="Pfam" id="PF08448">
    <property type="entry name" value="PAS_4"/>
    <property type="match status" value="1"/>
</dbReference>
<dbReference type="InterPro" id="IPR005467">
    <property type="entry name" value="His_kinase_dom"/>
</dbReference>
<evidence type="ECO:0000256" key="2">
    <source>
        <dbReference type="SAM" id="Coils"/>
    </source>
</evidence>
<keyword evidence="1" id="KW-0732">Signal</keyword>
<dbReference type="PANTHER" id="PTHR35936:SF17">
    <property type="entry name" value="ARGININE-BINDING EXTRACELLULAR PROTEIN ARTP"/>
    <property type="match status" value="1"/>
</dbReference>
<dbReference type="OrthoDB" id="177675at2"/>
<evidence type="ECO:0000313" key="5">
    <source>
        <dbReference type="Proteomes" id="UP000002572"/>
    </source>
</evidence>
<reference evidence="4 5" key="1">
    <citation type="submission" date="2010-12" db="EMBL/GenBank/DDBJ databases">
        <title>Complete sequence of Desulfurispirillum indicum S5.</title>
        <authorList>
            <consortium name="US DOE Joint Genome Institute"/>
            <person name="Lucas S."/>
            <person name="Copeland A."/>
            <person name="Lapidus A."/>
            <person name="Cheng J.-F."/>
            <person name="Goodwin L."/>
            <person name="Pitluck S."/>
            <person name="Chertkov O."/>
            <person name="Held B."/>
            <person name="Detter J.C."/>
            <person name="Han C."/>
            <person name="Tapia R."/>
            <person name="Land M."/>
            <person name="Hauser L."/>
            <person name="Kyrpides N."/>
            <person name="Ivanova N."/>
            <person name="Mikhailova N."/>
            <person name="Haggblom M."/>
            <person name="Rauschenbach I."/>
            <person name="Bini E."/>
            <person name="Woyke T."/>
        </authorList>
    </citation>
    <scope>NUCLEOTIDE SEQUENCE [LARGE SCALE GENOMIC DNA]</scope>
    <source>
        <strain evidence="5">ATCC BAA-1389 / DSM 22839 / S5</strain>
    </source>
</reference>
<keyword evidence="5" id="KW-1185">Reference proteome</keyword>
<name>E6W2X6_DESIS</name>
<dbReference type="KEGG" id="din:Selin_2081"/>
<dbReference type="InterPro" id="IPR035965">
    <property type="entry name" value="PAS-like_dom_sf"/>
</dbReference>
<sequence length="703" mass="79722">MQIRGLYFHTLLPFFCALLLYGGVFSVNAHSAVHLSDDERDFLAQRQEVVFVSQTNYPPFEFSDDYGTRNGMMIELARWISAEMGFHARFLDMEFLEAQQAVLSGEADVLTSFFYSALRDETFDFTQTIFEVPASIFIAADRPDIRGLRDLHGKRIAMQRGDYAAEFLQQQNIDFEIVPTGSFAEAAEAVIRGRADAVIGDEQIVLYHLYRHNLYDRMKIVGEPLYIGLNSMAVKNGNAMLQSILNKGIDHAFSSGMLDRLNQKWLGTSIPGRSINWIELWPYALALLGGIALVVLWNVQLQRVVASQTAQLRRNEQHLTATIDELRESQAHNQALLAAMPDMIFTLDEQGVFLDFHATDLAGPQLMPSRQFLGRPVTEILPPEAARQTMEAIAGIGNGERLHLFHYQLKISGQLSFFECRLVPCEPGHFLALVRDITESKRAKDELEQVLRRQEDQIAEAVQTVRQQERMLFEQSRRHSLLNLMVNLAHQWRQPLYIASLTLDEIEILFQEGELTAEILTERIRAGQQEIFRLSETISQFTELYQSNDIERSAFALSSLCDQAAHFLSSEGSRKLQIHNQIDPALIVTVNRNDLIEIFVELLRNAVSTMGERNIRDGAITIAATVDGQNVQVCLEDTLGGIDQQILPQLFDPYVTTSFRSRDKGMGLYVVRRIVEDSYNGEISAENTENGARFRIILRGVRQ</sequence>
<protein>
    <submittedName>
        <fullName evidence="4">PAS sensor protein</fullName>
    </submittedName>
</protein>
<dbReference type="eggNOG" id="COG0834">
    <property type="taxonomic scope" value="Bacteria"/>
</dbReference>
<gene>
    <name evidence="4" type="ordered locus">Selin_2081</name>
</gene>
<dbReference type="CDD" id="cd13704">
    <property type="entry name" value="PBP2_HisK"/>
    <property type="match status" value="1"/>
</dbReference>
<dbReference type="InterPro" id="IPR036890">
    <property type="entry name" value="HATPase_C_sf"/>
</dbReference>
<dbReference type="SUPFAM" id="SSF55785">
    <property type="entry name" value="PYP-like sensor domain (PAS domain)"/>
    <property type="match status" value="1"/>
</dbReference>
<feature type="domain" description="Histidine kinase" evidence="3">
    <location>
        <begin position="487"/>
        <end position="702"/>
    </location>
</feature>
<dbReference type="PROSITE" id="PS50109">
    <property type="entry name" value="HIS_KIN"/>
    <property type="match status" value="1"/>
</dbReference>
<proteinExistence type="predicted"/>
<evidence type="ECO:0000313" key="4">
    <source>
        <dbReference type="EMBL" id="ADU66801.1"/>
    </source>
</evidence>
<dbReference type="PANTHER" id="PTHR35936">
    <property type="entry name" value="MEMBRANE-BOUND LYTIC MUREIN TRANSGLYCOSYLASE F"/>
    <property type="match status" value="1"/>
</dbReference>
<dbReference type="InterPro" id="IPR003594">
    <property type="entry name" value="HATPase_dom"/>
</dbReference>
<dbReference type="InParanoid" id="E6W2X6"/>
<dbReference type="SMART" id="SM00387">
    <property type="entry name" value="HATPase_c"/>
    <property type="match status" value="1"/>
</dbReference>
<dbReference type="Gene3D" id="3.30.565.10">
    <property type="entry name" value="Histidine kinase-like ATPase, C-terminal domain"/>
    <property type="match status" value="1"/>
</dbReference>
<dbReference type="NCBIfam" id="TIGR00229">
    <property type="entry name" value="sensory_box"/>
    <property type="match status" value="1"/>
</dbReference>
<dbReference type="eggNOG" id="COG4191">
    <property type="taxonomic scope" value="Bacteria"/>
</dbReference>
<dbReference type="Proteomes" id="UP000002572">
    <property type="component" value="Chromosome"/>
</dbReference>
<dbReference type="SMART" id="SM00062">
    <property type="entry name" value="PBPb"/>
    <property type="match status" value="1"/>
</dbReference>
<dbReference type="Gene3D" id="1.10.287.130">
    <property type="match status" value="1"/>
</dbReference>
<dbReference type="HOGENOM" id="CLU_383447_0_0_0"/>
<dbReference type="Gene3D" id="3.30.450.20">
    <property type="entry name" value="PAS domain"/>
    <property type="match status" value="1"/>
</dbReference>
<dbReference type="Pfam" id="PF02518">
    <property type="entry name" value="HATPase_c"/>
    <property type="match status" value="1"/>
</dbReference>
<feature type="coiled-coil region" evidence="2">
    <location>
        <begin position="437"/>
        <end position="471"/>
    </location>
</feature>
<keyword evidence="2" id="KW-0175">Coiled coil</keyword>
<dbReference type="InterPro" id="IPR000014">
    <property type="entry name" value="PAS"/>
</dbReference>